<name>A0A5J9TIW8_9POAL</name>
<dbReference type="InterPro" id="IPR001128">
    <property type="entry name" value="Cyt_P450"/>
</dbReference>
<dbReference type="Gene3D" id="1.10.630.10">
    <property type="entry name" value="Cytochrome P450"/>
    <property type="match status" value="1"/>
</dbReference>
<dbReference type="EMBL" id="RWGY01000039">
    <property type="protein sequence ID" value="TVU11376.1"/>
    <property type="molecule type" value="Genomic_DNA"/>
</dbReference>
<dbReference type="Proteomes" id="UP000324897">
    <property type="component" value="Chromosome 3"/>
</dbReference>
<proteinExistence type="inferred from homology"/>
<accession>A0A5J9TIW8</accession>
<feature type="transmembrane region" description="Helical" evidence="4">
    <location>
        <begin position="6"/>
        <end position="27"/>
    </location>
</feature>
<keyword evidence="3" id="KW-0408">Iron</keyword>
<evidence type="ECO:0000256" key="4">
    <source>
        <dbReference type="SAM" id="Phobius"/>
    </source>
</evidence>
<evidence type="ECO:0000313" key="5">
    <source>
        <dbReference type="EMBL" id="TVU11376.1"/>
    </source>
</evidence>
<dbReference type="SUPFAM" id="SSF48264">
    <property type="entry name" value="Cytochrome P450"/>
    <property type="match status" value="1"/>
</dbReference>
<dbReference type="OrthoDB" id="2789670at2759"/>
<dbReference type="Gramene" id="TVU11376">
    <property type="protein sequence ID" value="TVU11376"/>
    <property type="gene ID" value="EJB05_44960"/>
</dbReference>
<comment type="caution">
    <text evidence="5">The sequence shown here is derived from an EMBL/GenBank/DDBJ whole genome shotgun (WGS) entry which is preliminary data.</text>
</comment>
<sequence length="234" mass="26202">MDHGVYYYLLSLLPLLYYFLTFCKASFRSCRHGLRLPPGPWQLPVIGSLHHLLGVLPHRALRDLSLRYGPLMFLKFGEVPVVVASTPDAAKELMKTHDAVFAARTLSLTKKIITKNGSGIAWAPYGDHWPQLRKICIMELLSAKRVQSLSSKREEEATRLVEEISSAGTRYVNLSNLLNIYVADATVHGIMGYRFKERDTLMHYVYVDEGCSGPFRRGSTDSNNGTAVGSRLTA</sequence>
<dbReference type="GO" id="GO:0020037">
    <property type="term" value="F:heme binding"/>
    <property type="evidence" value="ECO:0007669"/>
    <property type="project" value="InterPro"/>
</dbReference>
<dbReference type="AlphaFoldDB" id="A0A5J9TIW8"/>
<reference evidence="5 6" key="1">
    <citation type="journal article" date="2019" name="Sci. Rep.">
        <title>A high-quality genome of Eragrostis curvula grass provides insights into Poaceae evolution and supports new strategies to enhance forage quality.</title>
        <authorList>
            <person name="Carballo J."/>
            <person name="Santos B.A.C.M."/>
            <person name="Zappacosta D."/>
            <person name="Garbus I."/>
            <person name="Selva J.P."/>
            <person name="Gallo C.A."/>
            <person name="Diaz A."/>
            <person name="Albertini E."/>
            <person name="Caccamo M."/>
            <person name="Echenique V."/>
        </authorList>
    </citation>
    <scope>NUCLEOTIDE SEQUENCE [LARGE SCALE GENOMIC DNA]</scope>
    <source>
        <strain evidence="6">cv. Victoria</strain>
        <tissue evidence="5">Leaf</tissue>
    </source>
</reference>
<keyword evidence="4" id="KW-0472">Membrane</keyword>
<dbReference type="Pfam" id="PF00067">
    <property type="entry name" value="p450"/>
    <property type="match status" value="1"/>
</dbReference>
<dbReference type="PANTHER" id="PTHR47955:SF21">
    <property type="entry name" value="OS06G0642300 PROTEIN"/>
    <property type="match status" value="1"/>
</dbReference>
<dbReference type="PANTHER" id="PTHR47955">
    <property type="entry name" value="CYTOCHROME P450 FAMILY 71 PROTEIN"/>
    <property type="match status" value="1"/>
</dbReference>
<protein>
    <submittedName>
        <fullName evidence="5">Uncharacterized protein</fullName>
    </submittedName>
</protein>
<keyword evidence="4" id="KW-0812">Transmembrane</keyword>
<feature type="non-terminal residue" evidence="5">
    <location>
        <position position="1"/>
    </location>
</feature>
<dbReference type="GO" id="GO:0005506">
    <property type="term" value="F:iron ion binding"/>
    <property type="evidence" value="ECO:0007669"/>
    <property type="project" value="InterPro"/>
</dbReference>
<evidence type="ECO:0000256" key="1">
    <source>
        <dbReference type="ARBA" id="ARBA00010617"/>
    </source>
</evidence>
<keyword evidence="2" id="KW-0479">Metal-binding</keyword>
<comment type="similarity">
    <text evidence="1">Belongs to the cytochrome P450 family.</text>
</comment>
<evidence type="ECO:0000313" key="6">
    <source>
        <dbReference type="Proteomes" id="UP000324897"/>
    </source>
</evidence>
<dbReference type="GO" id="GO:0004497">
    <property type="term" value="F:monooxygenase activity"/>
    <property type="evidence" value="ECO:0007669"/>
    <property type="project" value="InterPro"/>
</dbReference>
<gene>
    <name evidence="5" type="ORF">EJB05_44960</name>
</gene>
<evidence type="ECO:0000256" key="2">
    <source>
        <dbReference type="ARBA" id="ARBA00022723"/>
    </source>
</evidence>
<dbReference type="GO" id="GO:0016705">
    <property type="term" value="F:oxidoreductase activity, acting on paired donors, with incorporation or reduction of molecular oxygen"/>
    <property type="evidence" value="ECO:0007669"/>
    <property type="project" value="InterPro"/>
</dbReference>
<organism evidence="5 6">
    <name type="scientific">Eragrostis curvula</name>
    <name type="common">weeping love grass</name>
    <dbReference type="NCBI Taxonomy" id="38414"/>
    <lineage>
        <taxon>Eukaryota</taxon>
        <taxon>Viridiplantae</taxon>
        <taxon>Streptophyta</taxon>
        <taxon>Embryophyta</taxon>
        <taxon>Tracheophyta</taxon>
        <taxon>Spermatophyta</taxon>
        <taxon>Magnoliopsida</taxon>
        <taxon>Liliopsida</taxon>
        <taxon>Poales</taxon>
        <taxon>Poaceae</taxon>
        <taxon>PACMAD clade</taxon>
        <taxon>Chloridoideae</taxon>
        <taxon>Eragrostideae</taxon>
        <taxon>Eragrostidinae</taxon>
        <taxon>Eragrostis</taxon>
    </lineage>
</organism>
<keyword evidence="6" id="KW-1185">Reference proteome</keyword>
<dbReference type="InterPro" id="IPR036396">
    <property type="entry name" value="Cyt_P450_sf"/>
</dbReference>
<evidence type="ECO:0000256" key="3">
    <source>
        <dbReference type="ARBA" id="ARBA00023004"/>
    </source>
</evidence>
<keyword evidence="4" id="KW-1133">Transmembrane helix</keyword>